<protein>
    <recommendedName>
        <fullName evidence="2">N-acetylmuramoyl-L-alanine amidase</fullName>
        <ecNumber evidence="2">3.5.1.28</ecNumber>
    </recommendedName>
</protein>
<dbReference type="Proteomes" id="UP000291286">
    <property type="component" value="Unassembled WGS sequence"/>
</dbReference>
<accession>A0A4V2HDF9</accession>
<dbReference type="SMART" id="SM00644">
    <property type="entry name" value="Ami_2"/>
    <property type="match status" value="1"/>
</dbReference>
<proteinExistence type="predicted"/>
<dbReference type="Gene3D" id="3.40.80.10">
    <property type="entry name" value="Peptidoglycan recognition protein-like"/>
    <property type="match status" value="1"/>
</dbReference>
<dbReference type="InterPro" id="IPR046519">
    <property type="entry name" value="X-Tfes_XVIPCD"/>
</dbReference>
<name>A0A4V2HDF9_9GAMM</name>
<keyword evidence="4" id="KW-0961">Cell wall biogenesis/degradation</keyword>
<dbReference type="InterPro" id="IPR051206">
    <property type="entry name" value="NAMLAA_amidase_2"/>
</dbReference>
<dbReference type="InterPro" id="IPR002502">
    <property type="entry name" value="Amidase_domain"/>
</dbReference>
<dbReference type="Pfam" id="PF01510">
    <property type="entry name" value="Amidase_2"/>
    <property type="match status" value="1"/>
</dbReference>
<dbReference type="CDD" id="cd06583">
    <property type="entry name" value="PGRP"/>
    <property type="match status" value="1"/>
</dbReference>
<keyword evidence="3" id="KW-0378">Hydrolase</keyword>
<sequence length="355" mass="37934">MRISIWPPDKTGGSIPCASIERGRTPPCKGADMADPNRMPSDPSHPDHALYQQLLRGVEGLHRWQGDQNANVAAALYAQVKADPRFPEQISQVVLGDPSAKVPSVFATYTPPYGADPMRASAPTSSAQTPAADSLRPFALPASQVDKDGMLTVPEIRNARVTALEHGALTSPEAIVMHRTESSTAKSTLDGYNAGGQPAGAHFLIDKDGTIYQTASLDHQTWHVGKIRSRGAEEGTLIEPDKTWHAQTGFKPTAINSHENANPYPIRYPNNSDSIGIEVVGAYNATTKTWDAPTAEQTASINRLVGVLQQQYGLDNHDIYKHDTISYKTAGEGDGLYVPGAAAAGGVQQPAGPTR</sequence>
<dbReference type="Pfam" id="PF20410">
    <property type="entry name" value="X-Tfes_XVIPCD"/>
    <property type="match status" value="1"/>
</dbReference>
<evidence type="ECO:0000256" key="2">
    <source>
        <dbReference type="ARBA" id="ARBA00011901"/>
    </source>
</evidence>
<dbReference type="AlphaFoldDB" id="A0A4V2HDF9"/>
<dbReference type="InterPro" id="IPR036505">
    <property type="entry name" value="Amidase/PGRP_sf"/>
</dbReference>
<evidence type="ECO:0000256" key="4">
    <source>
        <dbReference type="ARBA" id="ARBA00023316"/>
    </source>
</evidence>
<comment type="caution">
    <text evidence="7">The sequence shown here is derived from an EMBL/GenBank/DDBJ whole genome shotgun (WGS) entry which is preliminary data.</text>
</comment>
<dbReference type="PANTHER" id="PTHR30417">
    <property type="entry name" value="N-ACETYLMURAMOYL-L-ALANINE AMIDASE AMID"/>
    <property type="match status" value="1"/>
</dbReference>
<dbReference type="EMBL" id="SHMB01000007">
    <property type="protein sequence ID" value="TAA26462.1"/>
    <property type="molecule type" value="Genomic_DNA"/>
</dbReference>
<evidence type="ECO:0000259" key="6">
    <source>
        <dbReference type="SMART" id="SM00644"/>
    </source>
</evidence>
<dbReference type="PANTHER" id="PTHR30417:SF1">
    <property type="entry name" value="N-ACETYLMURAMOYL-L-ALANINE AMIDASE AMID"/>
    <property type="match status" value="1"/>
</dbReference>
<evidence type="ECO:0000256" key="1">
    <source>
        <dbReference type="ARBA" id="ARBA00001561"/>
    </source>
</evidence>
<gene>
    <name evidence="7" type="ORF">EA661_16175</name>
</gene>
<feature type="region of interest" description="Disordered" evidence="5">
    <location>
        <begin position="21"/>
        <end position="45"/>
    </location>
</feature>
<dbReference type="GO" id="GO:0008745">
    <property type="term" value="F:N-acetylmuramoyl-L-alanine amidase activity"/>
    <property type="evidence" value="ECO:0007669"/>
    <property type="project" value="UniProtKB-EC"/>
</dbReference>
<dbReference type="GO" id="GO:0009254">
    <property type="term" value="P:peptidoglycan turnover"/>
    <property type="evidence" value="ECO:0007669"/>
    <property type="project" value="TreeGrafter"/>
</dbReference>
<reference evidence="7 8" key="1">
    <citation type="submission" date="2019-02" db="EMBL/GenBank/DDBJ databases">
        <title>WGS of Pseudoxanthomonas species novum from clinical isolates.</title>
        <authorList>
            <person name="Bernier A.-M."/>
            <person name="Bernard K."/>
            <person name="Vachon A."/>
        </authorList>
    </citation>
    <scope>NUCLEOTIDE SEQUENCE [LARGE SCALE GENOMIC DNA]</scope>
    <source>
        <strain evidence="7 8">NML171202</strain>
    </source>
</reference>
<evidence type="ECO:0000256" key="3">
    <source>
        <dbReference type="ARBA" id="ARBA00022801"/>
    </source>
</evidence>
<comment type="catalytic activity">
    <reaction evidence="1">
        <text>Hydrolyzes the link between N-acetylmuramoyl residues and L-amino acid residues in certain cell-wall glycopeptides.</text>
        <dbReference type="EC" id="3.5.1.28"/>
    </reaction>
</comment>
<evidence type="ECO:0000256" key="5">
    <source>
        <dbReference type="SAM" id="MobiDB-lite"/>
    </source>
</evidence>
<organism evidence="7 8">
    <name type="scientific">Pseudoxanthomonas winnipegensis</name>
    <dbReference type="NCBI Taxonomy" id="2480810"/>
    <lineage>
        <taxon>Bacteria</taxon>
        <taxon>Pseudomonadati</taxon>
        <taxon>Pseudomonadota</taxon>
        <taxon>Gammaproteobacteria</taxon>
        <taxon>Lysobacterales</taxon>
        <taxon>Lysobacteraceae</taxon>
        <taxon>Pseudoxanthomonas</taxon>
    </lineage>
</organism>
<dbReference type="GO" id="GO:0071555">
    <property type="term" value="P:cell wall organization"/>
    <property type="evidence" value="ECO:0007669"/>
    <property type="project" value="UniProtKB-KW"/>
</dbReference>
<dbReference type="SUPFAM" id="SSF55846">
    <property type="entry name" value="N-acetylmuramoyl-L-alanine amidase-like"/>
    <property type="match status" value="1"/>
</dbReference>
<dbReference type="EC" id="3.5.1.28" evidence="2"/>
<evidence type="ECO:0000313" key="8">
    <source>
        <dbReference type="Proteomes" id="UP000291286"/>
    </source>
</evidence>
<feature type="domain" description="N-acetylmuramoyl-L-alanine amidase" evidence="6">
    <location>
        <begin position="162"/>
        <end position="333"/>
    </location>
</feature>
<dbReference type="GO" id="GO:0009253">
    <property type="term" value="P:peptidoglycan catabolic process"/>
    <property type="evidence" value="ECO:0007669"/>
    <property type="project" value="InterPro"/>
</dbReference>
<evidence type="ECO:0000313" key="7">
    <source>
        <dbReference type="EMBL" id="TAA26462.1"/>
    </source>
</evidence>